<proteinExistence type="predicted"/>
<keyword evidence="3 11" id="KW-0479">Metal-binding</keyword>
<dbReference type="PANTHER" id="PTHR24215:SF35">
    <property type="entry name" value="MUSCLE LIM PROTEIN MLP84B"/>
    <property type="match status" value="1"/>
</dbReference>
<comment type="function">
    <text evidence="9">Seems to have a role in zinc absorption and may function as an intracellular zinc transport protein.</text>
</comment>
<evidence type="ECO:0000313" key="15">
    <source>
        <dbReference type="Proteomes" id="UP000518752"/>
    </source>
</evidence>
<dbReference type="GO" id="GO:0046872">
    <property type="term" value="F:metal ion binding"/>
    <property type="evidence" value="ECO:0007669"/>
    <property type="project" value="UniProtKB-KW"/>
</dbReference>
<feature type="domain" description="LIM zinc-binding" evidence="13">
    <location>
        <begin position="272"/>
        <end position="332"/>
    </location>
</feature>
<dbReference type="AlphaFoldDB" id="A0A8H5G390"/>
<keyword evidence="5 11" id="KW-0862">Zinc</keyword>
<dbReference type="SUPFAM" id="SSF57716">
    <property type="entry name" value="Glucocorticoid receptor-like (DNA-binding domain)"/>
    <property type="match status" value="4"/>
</dbReference>
<evidence type="ECO:0000259" key="13">
    <source>
        <dbReference type="PROSITE" id="PS50023"/>
    </source>
</evidence>
<dbReference type="GO" id="GO:0005737">
    <property type="term" value="C:cytoplasm"/>
    <property type="evidence" value="ECO:0007669"/>
    <property type="project" value="TreeGrafter"/>
</dbReference>
<evidence type="ECO:0000256" key="5">
    <source>
        <dbReference type="ARBA" id="ARBA00022833"/>
    </source>
</evidence>
<dbReference type="Pfam" id="PF00412">
    <property type="entry name" value="LIM"/>
    <property type="match status" value="2"/>
</dbReference>
<dbReference type="Gene3D" id="2.10.110.10">
    <property type="entry name" value="Cysteine Rich Protein"/>
    <property type="match status" value="2"/>
</dbReference>
<keyword evidence="4" id="KW-0677">Repeat</keyword>
<accession>A0A8H5G390</accession>
<evidence type="ECO:0000256" key="4">
    <source>
        <dbReference type="ARBA" id="ARBA00022737"/>
    </source>
</evidence>
<dbReference type="EMBL" id="JAACJN010000237">
    <property type="protein sequence ID" value="KAF5357527.1"/>
    <property type="molecule type" value="Genomic_DNA"/>
</dbReference>
<evidence type="ECO:0000256" key="2">
    <source>
        <dbReference type="ARBA" id="ARBA00022481"/>
    </source>
</evidence>
<gene>
    <name evidence="14" type="ORF">D9757_013069</name>
</gene>
<keyword evidence="15" id="KW-1185">Reference proteome</keyword>
<dbReference type="InterPro" id="IPR001781">
    <property type="entry name" value="Znf_LIM"/>
</dbReference>
<evidence type="ECO:0000256" key="12">
    <source>
        <dbReference type="SAM" id="MobiDB-lite"/>
    </source>
</evidence>
<dbReference type="PANTHER" id="PTHR24215">
    <property type="entry name" value="RHO-GTPASE-ACTIVATING PROTEIN LRG1"/>
    <property type="match status" value="1"/>
</dbReference>
<evidence type="ECO:0000256" key="9">
    <source>
        <dbReference type="ARBA" id="ARBA00055254"/>
    </source>
</evidence>
<dbReference type="GO" id="GO:0030036">
    <property type="term" value="P:actin cytoskeleton organization"/>
    <property type="evidence" value="ECO:0007669"/>
    <property type="project" value="TreeGrafter"/>
</dbReference>
<dbReference type="PROSITE" id="PS50023">
    <property type="entry name" value="LIM_DOMAIN_2"/>
    <property type="match status" value="2"/>
</dbReference>
<evidence type="ECO:0000256" key="1">
    <source>
        <dbReference type="ARBA" id="ARBA00004123"/>
    </source>
</evidence>
<keyword evidence="7 11" id="KW-0440">LIM domain</keyword>
<dbReference type="GO" id="GO:0005634">
    <property type="term" value="C:nucleus"/>
    <property type="evidence" value="ECO:0007669"/>
    <property type="project" value="UniProtKB-SubCell"/>
</dbReference>
<dbReference type="CDD" id="cd09326">
    <property type="entry name" value="LIM_CRP_like"/>
    <property type="match status" value="2"/>
</dbReference>
<dbReference type="SMART" id="SM00132">
    <property type="entry name" value="LIM"/>
    <property type="match status" value="2"/>
</dbReference>
<name>A0A8H5G390_9AGAR</name>
<evidence type="ECO:0000256" key="11">
    <source>
        <dbReference type="PROSITE-ProRule" id="PRU00125"/>
    </source>
</evidence>
<feature type="compositionally biased region" description="Low complexity" evidence="12">
    <location>
        <begin position="131"/>
        <end position="148"/>
    </location>
</feature>
<keyword evidence="6" id="KW-0007">Acetylation</keyword>
<evidence type="ECO:0000256" key="3">
    <source>
        <dbReference type="ARBA" id="ARBA00022723"/>
    </source>
</evidence>
<evidence type="ECO:0000313" key="14">
    <source>
        <dbReference type="EMBL" id="KAF5357527.1"/>
    </source>
</evidence>
<feature type="region of interest" description="Disordered" evidence="12">
    <location>
        <begin position="111"/>
        <end position="173"/>
    </location>
</feature>
<sequence>MRASMKSKTAESFATHSATAMHPFGGTPKCPRCDKAVYLAEQAIGPGRRVSASVSIFIRSSSLSNQLYHKPCLACTTCGKRLDSLSLLEHDQQPYCKSCHVKNFGTRDLRQANLPHRPSPLSPGKSINRAPQTSFISPSSPTSPRSYTNGNVYPPRLQANRSLSPTSTSSSHEFVSSIMEEAEEALDTVHDEILPQTSIGSSQVPSNITGIVAGDDIAAIAAFDKFTNTLGRSNGMRPIMQTPTGTRYGAALGGNVASHSTGTLKRFGGNTPTCPKCGKSVYFAEQVKAVGKTWHKSCLRCTECNTSLDSTRLRDHEDSPFCSRCYNKLHGPQGNGYALLGKAGG</sequence>
<dbReference type="FunFam" id="2.10.110.10:FF:000054">
    <property type="entry name" value="Cysteine-rich protein 1"/>
    <property type="match status" value="1"/>
</dbReference>
<reference evidence="14 15" key="1">
    <citation type="journal article" date="2020" name="ISME J.">
        <title>Uncovering the hidden diversity of litter-decomposition mechanisms in mushroom-forming fungi.</title>
        <authorList>
            <person name="Floudas D."/>
            <person name="Bentzer J."/>
            <person name="Ahren D."/>
            <person name="Johansson T."/>
            <person name="Persson P."/>
            <person name="Tunlid A."/>
        </authorList>
    </citation>
    <scope>NUCLEOTIDE SEQUENCE [LARGE SCALE GENOMIC DNA]</scope>
    <source>
        <strain evidence="14 15">CBS 406.79</strain>
    </source>
</reference>
<keyword evidence="2" id="KW-0488">Methylation</keyword>
<organism evidence="14 15">
    <name type="scientific">Collybiopsis confluens</name>
    <dbReference type="NCBI Taxonomy" id="2823264"/>
    <lineage>
        <taxon>Eukaryota</taxon>
        <taxon>Fungi</taxon>
        <taxon>Dikarya</taxon>
        <taxon>Basidiomycota</taxon>
        <taxon>Agaricomycotina</taxon>
        <taxon>Agaricomycetes</taxon>
        <taxon>Agaricomycetidae</taxon>
        <taxon>Agaricales</taxon>
        <taxon>Marasmiineae</taxon>
        <taxon>Omphalotaceae</taxon>
        <taxon>Collybiopsis</taxon>
    </lineage>
</organism>
<evidence type="ECO:0000256" key="7">
    <source>
        <dbReference type="ARBA" id="ARBA00023038"/>
    </source>
</evidence>
<evidence type="ECO:0000256" key="10">
    <source>
        <dbReference type="ARBA" id="ARBA00072537"/>
    </source>
</evidence>
<evidence type="ECO:0000256" key="6">
    <source>
        <dbReference type="ARBA" id="ARBA00022990"/>
    </source>
</evidence>
<dbReference type="OrthoDB" id="8062037at2759"/>
<dbReference type="GO" id="GO:0030695">
    <property type="term" value="F:GTPase regulator activity"/>
    <property type="evidence" value="ECO:0007669"/>
    <property type="project" value="UniProtKB-ARBA"/>
</dbReference>
<comment type="subcellular location">
    <subcellularLocation>
        <location evidence="1">Nucleus</location>
    </subcellularLocation>
</comment>
<dbReference type="PROSITE" id="PS00478">
    <property type="entry name" value="LIM_DOMAIN_1"/>
    <property type="match status" value="1"/>
</dbReference>
<dbReference type="Proteomes" id="UP000518752">
    <property type="component" value="Unassembled WGS sequence"/>
</dbReference>
<protein>
    <recommendedName>
        <fullName evidence="10">Cysteine-rich protein 1</fullName>
    </recommendedName>
</protein>
<feature type="domain" description="LIM zinc-binding" evidence="13">
    <location>
        <begin position="28"/>
        <end position="106"/>
    </location>
</feature>
<comment type="caution">
    <text evidence="14">The sequence shown here is derived from an EMBL/GenBank/DDBJ whole genome shotgun (WGS) entry which is preliminary data.</text>
</comment>
<feature type="compositionally biased region" description="Low complexity" evidence="12">
    <location>
        <begin position="162"/>
        <end position="173"/>
    </location>
</feature>
<evidence type="ECO:0000256" key="8">
    <source>
        <dbReference type="ARBA" id="ARBA00023242"/>
    </source>
</evidence>
<keyword evidence="8" id="KW-0539">Nucleus</keyword>